<proteinExistence type="predicted"/>
<dbReference type="EMBL" id="CP061801">
    <property type="protein sequence ID" value="QPK02695.1"/>
    <property type="molecule type" value="Genomic_DNA"/>
</dbReference>
<protein>
    <submittedName>
        <fullName evidence="1">RHS repeat-associated core domain-containing protein</fullName>
    </submittedName>
</protein>
<dbReference type="InterPro" id="IPR022385">
    <property type="entry name" value="Rhs_assc_core"/>
</dbReference>
<dbReference type="PANTHER" id="PTHR32305:SF15">
    <property type="entry name" value="PROTEIN RHSA-RELATED"/>
    <property type="match status" value="1"/>
</dbReference>
<accession>A0A7T0H2T1</accession>
<dbReference type="NCBIfam" id="TIGR03696">
    <property type="entry name" value="Rhs_assc_core"/>
    <property type="match status" value="1"/>
</dbReference>
<dbReference type="AlphaFoldDB" id="A0A7T0H2T1"/>
<evidence type="ECO:0000313" key="1">
    <source>
        <dbReference type="EMBL" id="QPK02695.1"/>
    </source>
</evidence>
<dbReference type="Gene3D" id="2.180.10.10">
    <property type="entry name" value="RHS repeat-associated core"/>
    <property type="match status" value="1"/>
</dbReference>
<organism evidence="1">
    <name type="scientific">Enterobacter mori</name>
    <dbReference type="NCBI Taxonomy" id="539813"/>
    <lineage>
        <taxon>Bacteria</taxon>
        <taxon>Pseudomonadati</taxon>
        <taxon>Pseudomonadota</taxon>
        <taxon>Gammaproteobacteria</taxon>
        <taxon>Enterobacterales</taxon>
        <taxon>Enterobacteriaceae</taxon>
        <taxon>Enterobacter</taxon>
    </lineage>
</organism>
<dbReference type="PANTHER" id="PTHR32305">
    <property type="match status" value="1"/>
</dbReference>
<dbReference type="InterPro" id="IPR050708">
    <property type="entry name" value="T6SS_VgrG/RHS"/>
</dbReference>
<sequence length="207" mass="22981">MLRGDNPHNLQQLIRLPGQQWDKETGLYYNRHRYLDPLQGRYITQDPIGLKGGLNPYTYPLNPTTDADPLGLFVMLLPIIGEVAINWLVVGSGVAGGAVLATPSDAPQSKAKTESLTKCDTAKLCPPCKTISGRIIPVKTLSYRPLDEIPDDKMEHGVYGSHHNIFEANQAPSNTPKPCKCFWVKQGYVLKPWEISSDIVPMEPFLE</sequence>
<reference evidence="1" key="1">
    <citation type="submission" date="2020-09" db="EMBL/GenBank/DDBJ databases">
        <title>First Report of a novel Colistin-Resistant species of Enterobacter cloacae complex Producing MCR-5 isolated from hospital sewage water.</title>
        <authorList>
            <person name="Zhou K."/>
        </authorList>
    </citation>
    <scope>NUCLEOTIDE SEQUENCE [LARGE SCALE GENOMIC DNA]</scope>
    <source>
        <strain evidence="1">HSW1412</strain>
    </source>
</reference>
<name>A0A7T0H2T1_9ENTR</name>
<dbReference type="PRINTS" id="PR00394">
    <property type="entry name" value="RHSPROTEIN"/>
</dbReference>
<gene>
    <name evidence="1" type="ORF">IDM36_06525</name>
</gene>